<evidence type="ECO:0000313" key="5">
    <source>
        <dbReference type="EMBL" id="GEU92871.1"/>
    </source>
</evidence>
<evidence type="ECO:0000256" key="3">
    <source>
        <dbReference type="SAM" id="MobiDB-lite"/>
    </source>
</evidence>
<keyword evidence="1" id="KW-0479">Metal-binding</keyword>
<feature type="region of interest" description="Disordered" evidence="3">
    <location>
        <begin position="1478"/>
        <end position="1507"/>
    </location>
</feature>
<feature type="compositionally biased region" description="Low complexity" evidence="3">
    <location>
        <begin position="35"/>
        <end position="57"/>
    </location>
</feature>
<dbReference type="Pfam" id="PF00665">
    <property type="entry name" value="rve"/>
    <property type="match status" value="1"/>
</dbReference>
<evidence type="ECO:0000259" key="4">
    <source>
        <dbReference type="PROSITE" id="PS50994"/>
    </source>
</evidence>
<dbReference type="GO" id="GO:0046872">
    <property type="term" value="F:metal ion binding"/>
    <property type="evidence" value="ECO:0007669"/>
    <property type="project" value="UniProtKB-KW"/>
</dbReference>
<reference evidence="5" key="1">
    <citation type="journal article" date="2019" name="Sci. Rep.">
        <title>Draft genome of Tanacetum cinerariifolium, the natural source of mosquito coil.</title>
        <authorList>
            <person name="Yamashiro T."/>
            <person name="Shiraishi A."/>
            <person name="Satake H."/>
            <person name="Nakayama K."/>
        </authorList>
    </citation>
    <scope>NUCLEOTIDE SEQUENCE</scope>
</reference>
<dbReference type="SUPFAM" id="SSF53098">
    <property type="entry name" value="Ribonuclease H-like"/>
    <property type="match status" value="1"/>
</dbReference>
<evidence type="ECO:0000256" key="2">
    <source>
        <dbReference type="ARBA" id="ARBA00022801"/>
    </source>
</evidence>
<comment type="caution">
    <text evidence="5">The sequence shown here is derived from an EMBL/GenBank/DDBJ whole genome shotgun (WGS) entry which is preliminary data.</text>
</comment>
<feature type="region of interest" description="Disordered" evidence="3">
    <location>
        <begin position="91"/>
        <end position="224"/>
    </location>
</feature>
<feature type="compositionally biased region" description="Acidic residues" evidence="3">
    <location>
        <begin position="172"/>
        <end position="186"/>
    </location>
</feature>
<dbReference type="GO" id="GO:0016787">
    <property type="term" value="F:hydrolase activity"/>
    <property type="evidence" value="ECO:0007669"/>
    <property type="project" value="UniProtKB-KW"/>
</dbReference>
<dbReference type="Pfam" id="PF07727">
    <property type="entry name" value="RVT_2"/>
    <property type="match status" value="1"/>
</dbReference>
<keyword evidence="2" id="KW-0378">Hydrolase</keyword>
<evidence type="ECO:0000256" key="1">
    <source>
        <dbReference type="ARBA" id="ARBA00022723"/>
    </source>
</evidence>
<dbReference type="PROSITE" id="PS50994">
    <property type="entry name" value="INTEGRASE"/>
    <property type="match status" value="1"/>
</dbReference>
<gene>
    <name evidence="5" type="ORF">Tci_064849</name>
</gene>
<name>A0A6L2P2Z7_TANCI</name>
<feature type="region of interest" description="Disordered" evidence="3">
    <location>
        <begin position="855"/>
        <end position="886"/>
    </location>
</feature>
<accession>A0A6L2P2Z7</accession>
<feature type="region of interest" description="Disordered" evidence="3">
    <location>
        <begin position="22"/>
        <end position="75"/>
    </location>
</feature>
<feature type="domain" description="Integrase catalytic" evidence="4">
    <location>
        <begin position="572"/>
        <end position="737"/>
    </location>
</feature>
<dbReference type="InterPro" id="IPR012337">
    <property type="entry name" value="RNaseH-like_sf"/>
</dbReference>
<dbReference type="CDD" id="cd09272">
    <property type="entry name" value="RNase_HI_RT_Ty1"/>
    <property type="match status" value="1"/>
</dbReference>
<organism evidence="5">
    <name type="scientific">Tanacetum cinerariifolium</name>
    <name type="common">Dalmatian daisy</name>
    <name type="synonym">Chrysanthemum cinerariifolium</name>
    <dbReference type="NCBI Taxonomy" id="118510"/>
    <lineage>
        <taxon>Eukaryota</taxon>
        <taxon>Viridiplantae</taxon>
        <taxon>Streptophyta</taxon>
        <taxon>Embryophyta</taxon>
        <taxon>Tracheophyta</taxon>
        <taxon>Spermatophyta</taxon>
        <taxon>Magnoliopsida</taxon>
        <taxon>eudicotyledons</taxon>
        <taxon>Gunneridae</taxon>
        <taxon>Pentapetalae</taxon>
        <taxon>asterids</taxon>
        <taxon>campanulids</taxon>
        <taxon>Asterales</taxon>
        <taxon>Asteraceae</taxon>
        <taxon>Asteroideae</taxon>
        <taxon>Anthemideae</taxon>
        <taxon>Anthemidinae</taxon>
        <taxon>Tanacetum</taxon>
    </lineage>
</organism>
<dbReference type="Gene3D" id="3.30.420.10">
    <property type="entry name" value="Ribonuclease H-like superfamily/Ribonuclease H"/>
    <property type="match status" value="1"/>
</dbReference>
<dbReference type="InterPro" id="IPR039537">
    <property type="entry name" value="Retrotran_Ty1/copia-like"/>
</dbReference>
<protein>
    <submittedName>
        <fullName evidence="5">Putative ribonuclease H-like domain-containing protein</fullName>
    </submittedName>
</protein>
<feature type="compositionally biased region" description="Pro residues" evidence="3">
    <location>
        <begin position="1488"/>
        <end position="1499"/>
    </location>
</feature>
<feature type="compositionally biased region" description="Basic and acidic residues" evidence="3">
    <location>
        <begin position="871"/>
        <end position="886"/>
    </location>
</feature>
<sequence>MLDSKTYKEYYFVVSGVEPLKAKTKYKKKAEEPITSSKSKTAPASKGSRLKSSVKVTKTAKKKQPTTMPKPKGLAVLSKVALSEAEQIKLATKRSKKDFHMSHSSGSGAGVRPEVSIIPKYASESDEESWTFSQHEDDTDEETNVNDDSEETKSYNDGDDHTHPNLSAYKADDEEEEEEKADDDEVSFNQRVYTPPDHQLTDEEENQEDNDEVKEGEEEQDEEEELYGYLNINLQISDAKMTNAQQENVQANQVTEDKPDKHQIDVDDLEEMDLRWQMAMLTMRARRECRSLKDPRRPDTAEPQRRTVLVKTSTLNALVSQCDGIESYDWSYQAEEEPTNFALMAFSSNSSFDNETNEKTRLGYNSQVFTKDMFDCENYYSLESDCERWPPSNLNDRFQPSGGYHAVPPPYTETFMPHKPDLVLTTAPIAVETDHLAFNVQLSPLKPEQDLSHISRPSAPIIEDWVSDLEEESETKDPQQFVPSFAQSSEHVKTPRHSVQPIETTFQAATSVPASPKSNSSGKRRNRKACFYVPLTHSKPQKHKVPTVVLTQSKPVSNTAVRPVSAAMPNIPVTRPRHAHQVVTKPTFVKSLNKKNYYLVITDDYSRFTWVFFLATKDETTPILKTFLTGLENQLTLKVKVIRSDNGTELKNSDLNHFCGLKGIKREFSVPRTPQQNGIAERKNKTLIKAARTMLADLLLPIPFWAEAVNTACNVHNRVLVTKPHNKTPYELLHGRTPSIGFMRPFGGPMTILNTFDPLGKFQGKVDEGFLIRYSICSKAFRVVNSRTRIIQETLHVNFLENKPNVAGTGLTWLFDIDSLTRTMNYQPVHVGNQTNSGAEDAAFDRKEHDFDVKKPESKVILSPSSSAQSKEQDDKIMKEAKGKSHVESVTGYRDLNAEFQDCSENSSNEVTTASSTVPTVGQNFINNTNIFSAISPSNTAVSPTYGQTFDIDASQFPDDLDMPGLEDIIYSDDEDIVGAEADFNNLESSIPVSLILTTRIHKDHHVSQIIGDLSSTTQTRSNTRAVKDQGFKDPDHPNKVYKVVKALYGLHQAPRAWYETLATYLPEYANKDMCRSFEKLMKDKFQMSSMGELTFFLGLQVKQKKNGIFISQDKYVAEILRKFRLTKGKSASTLIDIEKSLLKDLDGKDVDVHTYKSMIGSLMYLTSSRPDIMFADSPLDLVAYSASDYARASLDRKSTTGGWQFLGCRLISWQCKKQTVVATSSTEAEYVAAASCCAQLVKKQTALGKDKSNPLMADNLPKTVWYSTHHIPLMKSWLVQKQTDLGKDNSNPLMADNLPKIIWYSTHHIPLMKSWLVQKQTDLGKDNSNPLMADNLPKNCMVFHSPYYSYEELASPKANGSWLQALVDKKNVVITEATIRDALRLNDAEGVDCLPNDEIFADLARDLSTHTTTYTSLALTQKVFANMRRVGKGFSEVETPLFDGMLVAGEFEEPGDAEEQVQDDIADVAAQRANTAIEGDDVHEPSIPSPTPPTPPPQQSQDLPSTSQGRMIDVLMVDKEDENKIEEAMGAGDDQVKGRQADIYKIDMDHASKVLSMQEDEPEVVDVVTIAKLITKVVSAASESVPVASTTIVAAEPQVPAATITAAPVEMDEEYARKLHEELNKDIDWDVPIDHVKQKAKEDPYVQRYQLKEQIEEEENRAIQSINKTPTQKAAKRRKLNEEVEDLKQHLEIVPNEDDDVYKRLLH</sequence>
<feature type="compositionally biased region" description="Acidic residues" evidence="3">
    <location>
        <begin position="202"/>
        <end position="224"/>
    </location>
</feature>
<feature type="compositionally biased region" description="Basic and acidic residues" evidence="3">
    <location>
        <begin position="151"/>
        <end position="163"/>
    </location>
</feature>
<dbReference type="GO" id="GO:0015074">
    <property type="term" value="P:DNA integration"/>
    <property type="evidence" value="ECO:0007669"/>
    <property type="project" value="InterPro"/>
</dbReference>
<dbReference type="InterPro" id="IPR013103">
    <property type="entry name" value="RVT_2"/>
</dbReference>
<dbReference type="PANTHER" id="PTHR42648:SF32">
    <property type="entry name" value="RIBONUCLEASE H-LIKE DOMAIN, GAG-PRE-INTEGRASE DOMAIN PROTEIN-RELATED"/>
    <property type="match status" value="1"/>
</dbReference>
<dbReference type="InterPro" id="IPR001584">
    <property type="entry name" value="Integrase_cat-core"/>
</dbReference>
<feature type="compositionally biased region" description="Acidic residues" evidence="3">
    <location>
        <begin position="137"/>
        <end position="150"/>
    </location>
</feature>
<dbReference type="InterPro" id="IPR036397">
    <property type="entry name" value="RNaseH_sf"/>
</dbReference>
<dbReference type="EMBL" id="BKCJ010010729">
    <property type="protein sequence ID" value="GEU92871.1"/>
    <property type="molecule type" value="Genomic_DNA"/>
</dbReference>
<dbReference type="PANTHER" id="PTHR42648">
    <property type="entry name" value="TRANSPOSASE, PUTATIVE-RELATED"/>
    <property type="match status" value="1"/>
</dbReference>
<dbReference type="GO" id="GO:0003676">
    <property type="term" value="F:nucleic acid binding"/>
    <property type="evidence" value="ECO:0007669"/>
    <property type="project" value="InterPro"/>
</dbReference>
<proteinExistence type="predicted"/>